<dbReference type="SUPFAM" id="SSF53335">
    <property type="entry name" value="S-adenosyl-L-methionine-dependent methyltransferases"/>
    <property type="match status" value="1"/>
</dbReference>
<feature type="active site" description="Proton donor; for dehydratase activity" evidence="6">
    <location>
        <position position="795"/>
    </location>
</feature>
<feature type="region of interest" description="Disordered" evidence="7">
    <location>
        <begin position="1879"/>
        <end position="1905"/>
    </location>
</feature>
<dbReference type="Pfam" id="PF16197">
    <property type="entry name" value="KAsynt_C_assoc"/>
    <property type="match status" value="1"/>
</dbReference>
<feature type="region of interest" description="C-terminal hotdog fold" evidence="6">
    <location>
        <begin position="728"/>
        <end position="881"/>
    </location>
</feature>
<dbReference type="InterPro" id="IPR014031">
    <property type="entry name" value="Ketoacyl_synth_C"/>
</dbReference>
<dbReference type="InterPro" id="IPR036736">
    <property type="entry name" value="ACP-like_sf"/>
</dbReference>
<feature type="compositionally biased region" description="Pro residues" evidence="7">
    <location>
        <begin position="1884"/>
        <end position="1896"/>
    </location>
</feature>
<organism evidence="11 12">
    <name type="scientific">Methylobacterium aquaticum</name>
    <dbReference type="NCBI Taxonomy" id="270351"/>
    <lineage>
        <taxon>Bacteria</taxon>
        <taxon>Pseudomonadati</taxon>
        <taxon>Pseudomonadota</taxon>
        <taxon>Alphaproteobacteria</taxon>
        <taxon>Hyphomicrobiales</taxon>
        <taxon>Methylobacteriaceae</taxon>
        <taxon>Methylobacterium</taxon>
    </lineage>
</organism>
<dbReference type="Pfam" id="PF00109">
    <property type="entry name" value="ketoacyl-synt"/>
    <property type="match status" value="2"/>
</dbReference>
<dbReference type="PROSITE" id="PS00012">
    <property type="entry name" value="PHOSPHOPANTETHEINE"/>
    <property type="match status" value="1"/>
</dbReference>
<proteinExistence type="predicted"/>
<dbReference type="InterPro" id="IPR057326">
    <property type="entry name" value="KR_dom"/>
</dbReference>
<keyword evidence="3" id="KW-0808">Transferase</keyword>
<comment type="function">
    <text evidence="5">Involved in production of the polyketide antibiotic thailandamide.</text>
</comment>
<dbReference type="GO" id="GO:0006633">
    <property type="term" value="P:fatty acid biosynthetic process"/>
    <property type="evidence" value="ECO:0007669"/>
    <property type="project" value="InterPro"/>
</dbReference>
<evidence type="ECO:0000313" key="11">
    <source>
        <dbReference type="EMBL" id="KMO28129.1"/>
    </source>
</evidence>
<accession>A0A0J6S396</accession>
<evidence type="ECO:0000256" key="7">
    <source>
        <dbReference type="SAM" id="MobiDB-lite"/>
    </source>
</evidence>
<dbReference type="InterPro" id="IPR020806">
    <property type="entry name" value="PKS_PP-bd"/>
</dbReference>
<evidence type="ECO:0000256" key="2">
    <source>
        <dbReference type="ARBA" id="ARBA00022553"/>
    </source>
</evidence>
<dbReference type="Pfam" id="PF21089">
    <property type="entry name" value="PKS_DH_N"/>
    <property type="match status" value="1"/>
</dbReference>
<dbReference type="Pfam" id="PF00550">
    <property type="entry name" value="PP-binding"/>
    <property type="match status" value="1"/>
</dbReference>
<dbReference type="SUPFAM" id="SSF51735">
    <property type="entry name" value="NAD(P)-binding Rossmann-fold domains"/>
    <property type="match status" value="3"/>
</dbReference>
<evidence type="ECO:0000256" key="1">
    <source>
        <dbReference type="ARBA" id="ARBA00022450"/>
    </source>
</evidence>
<dbReference type="InterPro" id="IPR014030">
    <property type="entry name" value="Ketoacyl_synth_N"/>
</dbReference>
<dbReference type="GO" id="GO:0004312">
    <property type="term" value="F:fatty acid synthase activity"/>
    <property type="evidence" value="ECO:0007669"/>
    <property type="project" value="TreeGrafter"/>
</dbReference>
<evidence type="ECO:0000259" key="10">
    <source>
        <dbReference type="PROSITE" id="PS52019"/>
    </source>
</evidence>
<dbReference type="InterPro" id="IPR049900">
    <property type="entry name" value="PKS_mFAS_DH"/>
</dbReference>
<dbReference type="PROSITE" id="PS00606">
    <property type="entry name" value="KS3_1"/>
    <property type="match status" value="2"/>
</dbReference>
<dbReference type="InterPro" id="IPR042104">
    <property type="entry name" value="PKS_dehydratase_sf"/>
</dbReference>
<dbReference type="InterPro" id="IPR029063">
    <property type="entry name" value="SAM-dependent_MTases_sf"/>
</dbReference>
<dbReference type="SMART" id="SM01294">
    <property type="entry name" value="PKS_PP_betabranch"/>
    <property type="match status" value="1"/>
</dbReference>
<comment type="caution">
    <text evidence="11">The sequence shown here is derived from an EMBL/GenBank/DDBJ whole genome shotgun (WGS) entry which is preliminary data.</text>
</comment>
<dbReference type="PROSITE" id="PS52019">
    <property type="entry name" value="PKS_MFAS_DH"/>
    <property type="match status" value="1"/>
</dbReference>
<dbReference type="InterPro" id="IPR009081">
    <property type="entry name" value="PP-bd_ACP"/>
</dbReference>
<feature type="compositionally biased region" description="Basic and acidic residues" evidence="7">
    <location>
        <begin position="2501"/>
        <end position="2513"/>
    </location>
</feature>
<dbReference type="Gene3D" id="3.10.129.110">
    <property type="entry name" value="Polyketide synthase dehydratase"/>
    <property type="match status" value="1"/>
</dbReference>
<feature type="region of interest" description="Disordered" evidence="7">
    <location>
        <begin position="2501"/>
        <end position="2520"/>
    </location>
</feature>
<protein>
    <submittedName>
        <fullName evidence="11">Uncharacterized protein</fullName>
    </submittedName>
</protein>
<keyword evidence="1" id="KW-0596">Phosphopantetheine</keyword>
<dbReference type="Pfam" id="PF22621">
    <property type="entry name" value="CurL-like_PKS_C"/>
    <property type="match status" value="1"/>
</dbReference>
<dbReference type="Pfam" id="PF08659">
    <property type="entry name" value="KR"/>
    <property type="match status" value="2"/>
</dbReference>
<feature type="active site" description="Proton acceptor; for dehydratase activity" evidence="6">
    <location>
        <position position="631"/>
    </location>
</feature>
<feature type="non-terminal residue" evidence="11">
    <location>
        <position position="2878"/>
    </location>
</feature>
<evidence type="ECO:0000313" key="12">
    <source>
        <dbReference type="Proteomes" id="UP000035929"/>
    </source>
</evidence>
<dbReference type="SMART" id="SM00822">
    <property type="entry name" value="PKS_KR"/>
    <property type="match status" value="2"/>
</dbReference>
<dbReference type="SUPFAM" id="SSF47336">
    <property type="entry name" value="ACP-like"/>
    <property type="match status" value="1"/>
</dbReference>
<dbReference type="InterPro" id="IPR013968">
    <property type="entry name" value="PKS_KR"/>
</dbReference>
<evidence type="ECO:0000259" key="8">
    <source>
        <dbReference type="PROSITE" id="PS50075"/>
    </source>
</evidence>
<dbReference type="GO" id="GO:0031177">
    <property type="term" value="F:phosphopantetheine binding"/>
    <property type="evidence" value="ECO:0007669"/>
    <property type="project" value="InterPro"/>
</dbReference>
<dbReference type="SMART" id="SM00823">
    <property type="entry name" value="PKS_PP"/>
    <property type="match status" value="1"/>
</dbReference>
<dbReference type="InterPro" id="IPR050091">
    <property type="entry name" value="PKS_NRPS_Biosynth_Enz"/>
</dbReference>
<dbReference type="Gene3D" id="1.10.1240.100">
    <property type="match status" value="2"/>
</dbReference>
<name>A0A0J6S396_9HYPH</name>
<feature type="domain" description="Ketosynthase family 3 (KS3)" evidence="9">
    <location>
        <begin position="38"/>
        <end position="453"/>
    </location>
</feature>
<keyword evidence="2" id="KW-0597">Phosphoprotein</keyword>
<dbReference type="Pfam" id="PF14765">
    <property type="entry name" value="PS-DH"/>
    <property type="match status" value="1"/>
</dbReference>
<dbReference type="CDD" id="cd00833">
    <property type="entry name" value="PKS"/>
    <property type="match status" value="2"/>
</dbReference>
<dbReference type="PANTHER" id="PTHR43775">
    <property type="entry name" value="FATTY ACID SYNTHASE"/>
    <property type="match status" value="1"/>
</dbReference>
<dbReference type="InterPro" id="IPR049551">
    <property type="entry name" value="PKS_DH_C"/>
</dbReference>
<evidence type="ECO:0000256" key="5">
    <source>
        <dbReference type="ARBA" id="ARBA00054155"/>
    </source>
</evidence>
<dbReference type="FunFam" id="3.40.47.10:FF:000019">
    <property type="entry name" value="Polyketide synthase type I"/>
    <property type="match status" value="1"/>
</dbReference>
<sequence>MVARQELSAAQAKGLIAALRAELVAGPPPRAPAAPPVPQPIAVIGMAGRFPGAETPEAFWTLLAEGRSGISPHPPARWAALCEDVPPVAGGWLDGIEQFDPAFFGITRREAEVMDPQQRLFLETAYAALEQAGYAERDLSGRSVGVYVGAGAGDYAGHLIARGVEPDGLSFMGNSNAILAGRVAYLLNLRGPCLTVDTACSSSLTAVHLAREALLSGSCEMAVAGGVCLLPTPTFARAARRAGMLSPSGTCRAFDAEADGFVPGEAVAALILKPLDRALADGDHVWGVIEGSASNQDGRTNGITAPSAPAQAALIRSVHDRFGIDPATIGYVEAHGTGTRLGDPIEIEALTRSFRRHTAETGFCAVGSVKSAVGHTMSAAGAVGLVKLMLSLAHRQIPPTLNVTRLNPACDFPTSPFRVETALTAWPSRGGTRRAAISAFGFSGSNVHMVLAEAPARDRPPAPDRPRLMLLSGRSPAALRRRAADLAAWLAAQSAPDLDGLCWTLAAGRAHHPVRAAWVVEDAGALRLALESVARDGGAEDMAAPGAAPALAALAARYRAGETLDPQLLVAPEHRRRLPLPTSPFERIDCALRPATRPRLLRGLHPLLDRIGPDGAFRTAIGAAEPVLADHVVRGRAILPGACIAAMALAAARLSGDGAVSGLSEIVFRAPVGAAEAADLRLALDGDAFTLSAGAASARGLATGRLTRSRPADAPPALDLAALRGRLPNLLEGEALAARFAEAGVALGPLFRGVRRLWLPADPHADIAEALAELALPGEELAGLDAYDLHPTLLDGAFQAGMALLAAMQPERRDVLVPAGIGGLDLHARCEPGTFVHVRATAADLASGRPRFDACLVGEDGRVRAVARDFTAARLPTDAAAPTHVQEIPPARNIPPAEALPAGAFHDAVPLYRPVWRPIEAIPAPERPDGAVVILRDATEAGARLADALSRALGDRAVLQLVLGETTGSLAAGIHGIDRSEAGAFPRLFAQLKPLAAAYLLGSGHRTGMAAADLAAAQADLLPRLAFLQALALQGRPLPVRIVTCGAQPVRPGEVPDPGAAMLAGLGFAAARELVPLRVSVLDLSPAEAEADPAGLATRLVAEPDTPVGEAVALREGGRWRREMQAVAPGQAGSSADGPPGFREGGAYVIVGGTGGLGLALALHLARTARARLLLIGRSPLSASQGQALAAIEAAGGQVLHIRADAADPAQLAAALAAGRERFGRFDGAVQAAMVLRDTAFMRLDAAALAAVMAPKLAATAHLAEALRADRPDLFVLYSSANAFIGNPGQANYAAAAAGQDALGLALRADGLPVTVVNWGYWGEVGAVAAPVFLERAAGLGIGAITVPEGLAALAAILAGGMPQAMAMKVSAATLTGLGIPAVAADRAEAAPAAVAAPFPAITSASLSPSRPASVPAPVDEAAIARLSGEFDALERTARDRLVGLFQGAGLLRIPGEATSRDALRRALAVVPAQHRLFDAVIDILCRAGLLEPRGDGFAATPAILDADLARRVAAPERAEAALAARAPWLAPFVAITRRCLAAYGDALAGRIAATELLFPRGSSALVAPLYRDNPISDHFNAAIVAAILDLARAGAGPLRITEVGAGTGGTAGAVMRALRGADLSFRYRFTDLSPTLVRGAAETLGREFPEATFAVLDLERPLAAAEGGASDVVVAVNVLHATAEIAATVAACHGLLAPGGRLLLAESVRRRDFATLVFGLTEGWWRFRDAANRLPHSPLLDQAGWRRALTAGGFGEVVDLTGTGAGPEPAQAVLLARRPAEPATWPASEPSTRAAGPADETLSYARSAIRRAVAEALRAPLDTIDDAASFTALGIDSISGVDLTDRLATRLGLSVPVTALFDHPSPAALAAHLATDHAASLTPPCPPPAPAPTPSRSPAAPVAAPDSPAVAVVGMAGMWPGAPDLETFWHNLREGRDSTGLPPAGRWPDCPPPPESGPEAWRQGGFLTDIDRFDPLFFEMSGVEADHTDPQARLFLTTAWRALEQAGYGPAWLDGRRCGVFVGVAAGDYPSGAAPGALPPAHAFMGNAQSVLAGRLAYLLNLRGPALAVDTACSSSLVALHLACRSIAAGECELAVVGGAFVTATPAFHRLAGSLGMTSPAGVTRAFDDRADGFVPAEGVGAVVLRRLDAALAEGDPILAVVRATGSNQDGRTHGLTAPSSRAQADLIAEVLDRAGLPAASIDYVEAHGTGTPLGDPIEVEALARVLRRDGPPREDRRADEAPAAPCLIGSVKTNIGHAGPAAGMAGLHKLLLALAHETLPASLHYAVPNRHIDVARLPLAVCTEARPWRRRPDHPRRAGLSAFGLSGTNAHAVIEEAPLLPDRTALPQGPFLVLLSGRTAAALAALRQSLAEWLEGEGRAVPLADVAATLAIGRRHMAHRLAVLASDAADLRAALATEAAPEPPSGEVPAPEQVAAAVAAARAALLAGRSDGAALAILARAYRAGMDPDWIALHAGTGLRRVAVPGSPFAQGRHWVTTHPDDRPAAPERHGSGLAPRAAGQGATAAAPTVRFYAPAWQPARIPPVQGGQAALPSSLPASWPAGTLLFDDDAALAGALGVARRPIAALDGAGPETGGPAGRWIVLHPGAGADPLDLAQRLLRLARHRLTAPGERILVLARTGTEMDAVAAAAAALGVALRPQPWSVLRLPPEAEPAEVAAAVRAALADPFPVAESRWRDGQREVRVMRPLDPAPGTGPAIRTGSVCWIVGGTGALGSALAAHLRRRHGATVVVSGRRPAAAGHPDGLAVDVTDAAAVRRAVAAIRDRHGRIDAVFHLAGTLRAAPLAGADEAAVAAVLAPKILGALHLDAATRTDRLGAFVLFSSLAAELGDFGQGDYAFANRFLGAFAEAPRKRLG</sequence>
<dbReference type="Pfam" id="PF08242">
    <property type="entry name" value="Methyltransf_12"/>
    <property type="match status" value="1"/>
</dbReference>
<dbReference type="InterPro" id="IPR006162">
    <property type="entry name" value="Ppantetheine_attach_site"/>
</dbReference>
<feature type="region of interest" description="N-terminal hotdog fold" evidence="6">
    <location>
        <begin position="598"/>
        <end position="713"/>
    </location>
</feature>
<dbReference type="InterPro" id="IPR013217">
    <property type="entry name" value="Methyltransf_12"/>
</dbReference>
<dbReference type="InterPro" id="IPR018201">
    <property type="entry name" value="Ketoacyl_synth_AS"/>
</dbReference>
<dbReference type="GO" id="GO:0004315">
    <property type="term" value="F:3-oxoacyl-[acyl-carrier-protein] synthase activity"/>
    <property type="evidence" value="ECO:0007669"/>
    <property type="project" value="InterPro"/>
</dbReference>
<dbReference type="InterPro" id="IPR049552">
    <property type="entry name" value="PKS_DH_N"/>
</dbReference>
<dbReference type="PROSITE" id="PS52004">
    <property type="entry name" value="KS3_2"/>
    <property type="match status" value="2"/>
</dbReference>
<dbReference type="PANTHER" id="PTHR43775:SF37">
    <property type="entry name" value="SI:DKEY-61P9.11"/>
    <property type="match status" value="1"/>
</dbReference>
<dbReference type="Pfam" id="PF02801">
    <property type="entry name" value="Ketoacyl-synt_C"/>
    <property type="match status" value="2"/>
</dbReference>
<feature type="domain" description="PKS/mFAS DH" evidence="10">
    <location>
        <begin position="598"/>
        <end position="881"/>
    </location>
</feature>
<evidence type="ECO:0000256" key="4">
    <source>
        <dbReference type="ARBA" id="ARBA00023268"/>
    </source>
</evidence>
<dbReference type="Gene3D" id="3.40.50.150">
    <property type="entry name" value="Vaccinia Virus protein VP39"/>
    <property type="match status" value="1"/>
</dbReference>
<dbReference type="InterPro" id="IPR016039">
    <property type="entry name" value="Thiolase-like"/>
</dbReference>
<gene>
    <name evidence="11" type="ORF">VP06_28585</name>
</gene>
<dbReference type="Gene3D" id="1.10.1200.10">
    <property type="entry name" value="ACP-like"/>
    <property type="match status" value="1"/>
</dbReference>
<dbReference type="PROSITE" id="PS50075">
    <property type="entry name" value="CARRIER"/>
    <property type="match status" value="1"/>
</dbReference>
<dbReference type="InterPro" id="IPR032821">
    <property type="entry name" value="PKS_assoc"/>
</dbReference>
<reference evidence="11 12" key="1">
    <citation type="submission" date="2015-03" db="EMBL/GenBank/DDBJ databases">
        <title>Genome sequencing of Methylobacterium aquaticum DSM16371 type strain.</title>
        <authorList>
            <person name="Chaudhry V."/>
            <person name="Patil P.B."/>
        </authorList>
    </citation>
    <scope>NUCLEOTIDE SEQUENCE [LARGE SCALE GENOMIC DNA]</scope>
    <source>
        <strain evidence="11 12">DSM 16371</strain>
    </source>
</reference>
<dbReference type="EMBL" id="LABX01000266">
    <property type="protein sequence ID" value="KMO28129.1"/>
    <property type="molecule type" value="Genomic_DNA"/>
</dbReference>
<evidence type="ECO:0000259" key="9">
    <source>
        <dbReference type="PROSITE" id="PS52004"/>
    </source>
</evidence>
<dbReference type="InterPro" id="IPR036291">
    <property type="entry name" value="NAD(P)-bd_dom_sf"/>
</dbReference>
<dbReference type="InterPro" id="IPR020841">
    <property type="entry name" value="PKS_Beta-ketoAc_synthase_dom"/>
</dbReference>
<keyword evidence="4" id="KW-0511">Multifunctional enzyme</keyword>
<evidence type="ECO:0000256" key="6">
    <source>
        <dbReference type="PROSITE-ProRule" id="PRU01363"/>
    </source>
</evidence>
<dbReference type="InterPro" id="IPR020807">
    <property type="entry name" value="PKS_DH"/>
</dbReference>
<feature type="domain" description="Carrier" evidence="8">
    <location>
        <begin position="1801"/>
        <end position="1878"/>
    </location>
</feature>
<dbReference type="SUPFAM" id="SSF53901">
    <property type="entry name" value="Thiolase-like"/>
    <property type="match status" value="2"/>
</dbReference>
<dbReference type="Proteomes" id="UP000035929">
    <property type="component" value="Unassembled WGS sequence"/>
</dbReference>
<dbReference type="Gene3D" id="3.40.50.720">
    <property type="entry name" value="NAD(P)-binding Rossmann-like Domain"/>
    <property type="match status" value="2"/>
</dbReference>
<feature type="domain" description="Ketosynthase family 3 (KS3)" evidence="9">
    <location>
        <begin position="1908"/>
        <end position="2338"/>
    </location>
</feature>
<dbReference type="Gene3D" id="3.40.47.10">
    <property type="match status" value="2"/>
</dbReference>
<dbReference type="SMART" id="SM00825">
    <property type="entry name" value="PKS_KS"/>
    <property type="match status" value="2"/>
</dbReference>
<evidence type="ECO:0000256" key="3">
    <source>
        <dbReference type="ARBA" id="ARBA00022679"/>
    </source>
</evidence>
<dbReference type="SMART" id="SM00826">
    <property type="entry name" value="PKS_DH"/>
    <property type="match status" value="1"/>
</dbReference>